<dbReference type="InterPro" id="IPR003593">
    <property type="entry name" value="AAA+_ATPase"/>
</dbReference>
<protein>
    <submittedName>
        <fullName evidence="12">Molybdenum ABC transporter ATP-binding protein</fullName>
    </submittedName>
</protein>
<dbReference type="InterPro" id="IPR008995">
    <property type="entry name" value="Mo/tungstate-bd_C_term_dom"/>
</dbReference>
<dbReference type="NCBIfam" id="TIGR02142">
    <property type="entry name" value="modC_ABC"/>
    <property type="match status" value="1"/>
</dbReference>
<dbReference type="Pfam" id="PF00005">
    <property type="entry name" value="ABC_tran"/>
    <property type="match status" value="1"/>
</dbReference>
<dbReference type="PROSITE" id="PS00211">
    <property type="entry name" value="ABC_TRANSPORTER_1"/>
    <property type="match status" value="1"/>
</dbReference>
<evidence type="ECO:0000256" key="1">
    <source>
        <dbReference type="ARBA" id="ARBA00022448"/>
    </source>
</evidence>
<dbReference type="PANTHER" id="PTHR43514:SF10">
    <property type="entry name" value="MOLYBDENUM IMPORT ATP-BINDING PROTEIN MODC 2"/>
    <property type="match status" value="1"/>
</dbReference>
<dbReference type="RefSeq" id="WP_376849489.1">
    <property type="nucleotide sequence ID" value="NZ_JBHSMF010000006.1"/>
</dbReference>
<dbReference type="GO" id="GO:0005524">
    <property type="term" value="F:ATP binding"/>
    <property type="evidence" value="ECO:0007669"/>
    <property type="project" value="UniProtKB-KW"/>
</dbReference>
<keyword evidence="6 12" id="KW-0067">ATP-binding</keyword>
<dbReference type="PANTHER" id="PTHR43514">
    <property type="entry name" value="ABC TRANSPORTER I FAMILY MEMBER 10"/>
    <property type="match status" value="1"/>
</dbReference>
<dbReference type="Gene3D" id="3.40.50.300">
    <property type="entry name" value="P-loop containing nucleotide triphosphate hydrolases"/>
    <property type="match status" value="1"/>
</dbReference>
<dbReference type="SUPFAM" id="SSF50331">
    <property type="entry name" value="MOP-like"/>
    <property type="match status" value="1"/>
</dbReference>
<dbReference type="PROSITE" id="PS51866">
    <property type="entry name" value="MOP"/>
    <property type="match status" value="1"/>
</dbReference>
<dbReference type="Pfam" id="PF03459">
    <property type="entry name" value="TOBE"/>
    <property type="match status" value="1"/>
</dbReference>
<reference evidence="13" key="1">
    <citation type="journal article" date="2019" name="Int. J. Syst. Evol. Microbiol.">
        <title>The Global Catalogue of Microorganisms (GCM) 10K type strain sequencing project: providing services to taxonomists for standard genome sequencing and annotation.</title>
        <authorList>
            <consortium name="The Broad Institute Genomics Platform"/>
            <consortium name="The Broad Institute Genome Sequencing Center for Infectious Disease"/>
            <person name="Wu L."/>
            <person name="Ma J."/>
        </authorList>
    </citation>
    <scope>NUCLEOTIDE SEQUENCE [LARGE SCALE GENOMIC DNA]</scope>
    <source>
        <strain evidence="13">CCUG 57401</strain>
    </source>
</reference>
<dbReference type="InterPro" id="IPR005116">
    <property type="entry name" value="Transp-assoc_OB_typ1"/>
</dbReference>
<keyword evidence="8" id="KW-0472">Membrane</keyword>
<evidence type="ECO:0000259" key="10">
    <source>
        <dbReference type="PROSITE" id="PS50893"/>
    </source>
</evidence>
<gene>
    <name evidence="12" type="primary">modC</name>
    <name evidence="12" type="ORF">ACFPOE_07760</name>
</gene>
<evidence type="ECO:0000256" key="7">
    <source>
        <dbReference type="ARBA" id="ARBA00022967"/>
    </source>
</evidence>
<keyword evidence="2" id="KW-1003">Cell membrane</keyword>
<dbReference type="SMART" id="SM00382">
    <property type="entry name" value="AAA"/>
    <property type="match status" value="1"/>
</dbReference>
<evidence type="ECO:0000256" key="5">
    <source>
        <dbReference type="ARBA" id="ARBA00022741"/>
    </source>
</evidence>
<keyword evidence="7" id="KW-1278">Translocase</keyword>
<organism evidence="12 13">
    <name type="scientific">Caenimonas terrae</name>
    <dbReference type="NCBI Taxonomy" id="696074"/>
    <lineage>
        <taxon>Bacteria</taxon>
        <taxon>Pseudomonadati</taxon>
        <taxon>Pseudomonadota</taxon>
        <taxon>Betaproteobacteria</taxon>
        <taxon>Burkholderiales</taxon>
        <taxon>Comamonadaceae</taxon>
        <taxon>Caenimonas</taxon>
    </lineage>
</organism>
<evidence type="ECO:0000313" key="12">
    <source>
        <dbReference type="EMBL" id="MFC5497425.1"/>
    </source>
</evidence>
<evidence type="ECO:0000256" key="4">
    <source>
        <dbReference type="ARBA" id="ARBA00022519"/>
    </source>
</evidence>
<proteinExistence type="predicted"/>
<keyword evidence="4" id="KW-0997">Cell inner membrane</keyword>
<keyword evidence="13" id="KW-1185">Reference proteome</keyword>
<evidence type="ECO:0000256" key="8">
    <source>
        <dbReference type="ARBA" id="ARBA00023136"/>
    </source>
</evidence>
<dbReference type="Proteomes" id="UP001596037">
    <property type="component" value="Unassembled WGS sequence"/>
</dbReference>
<evidence type="ECO:0000256" key="6">
    <source>
        <dbReference type="ARBA" id="ARBA00022840"/>
    </source>
</evidence>
<dbReference type="InterPro" id="IPR003439">
    <property type="entry name" value="ABC_transporter-like_ATP-bd"/>
</dbReference>
<keyword evidence="3 9" id="KW-0500">Molybdenum</keyword>
<evidence type="ECO:0000259" key="11">
    <source>
        <dbReference type="PROSITE" id="PS51866"/>
    </source>
</evidence>
<comment type="caution">
    <text evidence="12">The sequence shown here is derived from an EMBL/GenBank/DDBJ whole genome shotgun (WGS) entry which is preliminary data.</text>
</comment>
<dbReference type="InterPro" id="IPR050334">
    <property type="entry name" value="Molybdenum_import_ModC"/>
</dbReference>
<accession>A0ABW0NC09</accession>
<dbReference type="Gene3D" id="2.40.50.100">
    <property type="match status" value="1"/>
</dbReference>
<keyword evidence="5" id="KW-0547">Nucleotide-binding</keyword>
<evidence type="ECO:0000256" key="3">
    <source>
        <dbReference type="ARBA" id="ARBA00022505"/>
    </source>
</evidence>
<evidence type="ECO:0000256" key="9">
    <source>
        <dbReference type="PROSITE-ProRule" id="PRU01213"/>
    </source>
</evidence>
<feature type="domain" description="Mop" evidence="11">
    <location>
        <begin position="296"/>
        <end position="361"/>
    </location>
</feature>
<evidence type="ECO:0000313" key="13">
    <source>
        <dbReference type="Proteomes" id="UP001596037"/>
    </source>
</evidence>
<dbReference type="SUPFAM" id="SSF52540">
    <property type="entry name" value="P-loop containing nucleoside triphosphate hydrolases"/>
    <property type="match status" value="1"/>
</dbReference>
<name>A0ABW0NC09_9BURK</name>
<evidence type="ECO:0000256" key="2">
    <source>
        <dbReference type="ARBA" id="ARBA00022475"/>
    </source>
</evidence>
<feature type="domain" description="ABC transporter" evidence="10">
    <location>
        <begin position="3"/>
        <end position="237"/>
    </location>
</feature>
<dbReference type="InterPro" id="IPR004606">
    <property type="entry name" value="Mop_domain"/>
</dbReference>
<dbReference type="InterPro" id="IPR027417">
    <property type="entry name" value="P-loop_NTPase"/>
</dbReference>
<dbReference type="InterPro" id="IPR017871">
    <property type="entry name" value="ABC_transporter-like_CS"/>
</dbReference>
<dbReference type="InterPro" id="IPR011868">
    <property type="entry name" value="ModC_ABC_ATP-bd"/>
</dbReference>
<dbReference type="EMBL" id="JBHSMF010000006">
    <property type="protein sequence ID" value="MFC5497425.1"/>
    <property type="molecule type" value="Genomic_DNA"/>
</dbReference>
<keyword evidence="1" id="KW-0813">Transport</keyword>
<dbReference type="PROSITE" id="PS50893">
    <property type="entry name" value="ABC_TRANSPORTER_2"/>
    <property type="match status" value="1"/>
</dbReference>
<sequence length="361" mass="38254">MSADGGAIRLALARGDFALKVDLALPPRGITAVFGPSGSGKTTLLRCVAGLERARDALVQVAGEVWQDDAHGVFVATWRRPLGYVFQEASLFDHLDVRGNLHYGLRRSGGAQQAIALDGAIELLGIGALLQRRTGQLSGGERQRVAIARALATQPRLLLLDEPLASLDLARRREIVPWLERLRDELHIPMLYVTHSADEVARLADTLVVLERGSVAACGPTAGVLAGIAAPVLLGEEAGALLEGTVGERDARWQLARVDFDGGGLWLRDSGAAIGTALRLRVLARDVSIATEEPRNTSIQNLLPAVVRAIAQDAHPSQALVQLACGGSILLSRVTARAVDALALQPGTPVWAQVKSVALVE</sequence>